<comment type="caution">
    <text evidence="2">The sequence shown here is derived from an EMBL/GenBank/DDBJ whole genome shotgun (WGS) entry which is preliminary data.</text>
</comment>
<name>A0A2G4YRH9_9PROT</name>
<keyword evidence="3" id="KW-1185">Reference proteome</keyword>
<dbReference type="OrthoDB" id="9791543at2"/>
<dbReference type="InParanoid" id="A0A2G4YRH9"/>
<dbReference type="Proteomes" id="UP000229730">
    <property type="component" value="Unassembled WGS sequence"/>
</dbReference>
<dbReference type="EMBL" id="PDEM01000020">
    <property type="protein sequence ID" value="PHZ84918.1"/>
    <property type="molecule type" value="Genomic_DNA"/>
</dbReference>
<feature type="chain" id="PRO_5013948931" evidence="1">
    <location>
        <begin position="24"/>
        <end position="192"/>
    </location>
</feature>
<protein>
    <submittedName>
        <fullName evidence="2">Uncharacterized protein</fullName>
    </submittedName>
</protein>
<gene>
    <name evidence="2" type="ORF">CRD36_09340</name>
</gene>
<keyword evidence="1" id="KW-0732">Signal</keyword>
<evidence type="ECO:0000313" key="3">
    <source>
        <dbReference type="Proteomes" id="UP000229730"/>
    </source>
</evidence>
<accession>A0A2G4YRH9</accession>
<proteinExistence type="predicted"/>
<feature type="signal peptide" evidence="1">
    <location>
        <begin position="1"/>
        <end position="23"/>
    </location>
</feature>
<evidence type="ECO:0000256" key="1">
    <source>
        <dbReference type="SAM" id="SignalP"/>
    </source>
</evidence>
<organism evidence="2 3">
    <name type="scientific">Paremcibacter congregatus</name>
    <dbReference type="NCBI Taxonomy" id="2043170"/>
    <lineage>
        <taxon>Bacteria</taxon>
        <taxon>Pseudomonadati</taxon>
        <taxon>Pseudomonadota</taxon>
        <taxon>Alphaproteobacteria</taxon>
        <taxon>Emcibacterales</taxon>
        <taxon>Emcibacteraceae</taxon>
        <taxon>Paremcibacter</taxon>
    </lineage>
</organism>
<sequence>MNKIAITGLSLFAALCMSFSVQAATPLSRDNIESFIAVMKPMQKLEEKYDILEEDGSDMQSVLPGSETFGPMTHSLKTIRTHKSFPEFAKIIDDAGFTSPDQWANVGDRILKAYMGLKMTANMSPADVEKMQESIAELEKNEYLSPETKAQMLVGLKQGLAMMTNPSAQVKADQKALKPYMRKLEILFEDTE</sequence>
<dbReference type="AlphaFoldDB" id="A0A2G4YRH9"/>
<evidence type="ECO:0000313" key="2">
    <source>
        <dbReference type="EMBL" id="PHZ84918.1"/>
    </source>
</evidence>
<reference evidence="2 3" key="1">
    <citation type="submission" date="2017-10" db="EMBL/GenBank/DDBJ databases">
        <title>Frigbacter circumglobatus gen. nov. sp. nov., isolated from sediment cultured in situ.</title>
        <authorList>
            <person name="Zhao Z."/>
        </authorList>
    </citation>
    <scope>NUCLEOTIDE SEQUENCE [LARGE SCALE GENOMIC DNA]</scope>
    <source>
        <strain evidence="2 3">ZYL</strain>
    </source>
</reference>
<dbReference type="RefSeq" id="WP_099472490.1">
    <property type="nucleotide sequence ID" value="NZ_CP041025.1"/>
</dbReference>